<gene>
    <name evidence="8" type="ORF">COB67_07165</name>
</gene>
<dbReference type="Pfam" id="PF02706">
    <property type="entry name" value="Wzz"/>
    <property type="match status" value="1"/>
</dbReference>
<name>A0A2A4T4H5_9DELT</name>
<dbReference type="Proteomes" id="UP000218113">
    <property type="component" value="Unassembled WGS sequence"/>
</dbReference>
<dbReference type="AlphaFoldDB" id="A0A2A4T4H5"/>
<dbReference type="InterPro" id="IPR003856">
    <property type="entry name" value="LPS_length_determ_N"/>
</dbReference>
<protein>
    <recommendedName>
        <fullName evidence="7">Polysaccharide chain length determinant N-terminal domain-containing protein</fullName>
    </recommendedName>
</protein>
<proteinExistence type="predicted"/>
<evidence type="ECO:0000313" key="8">
    <source>
        <dbReference type="EMBL" id="PCI28025.1"/>
    </source>
</evidence>
<organism evidence="8 9">
    <name type="scientific">SAR324 cluster bacterium</name>
    <dbReference type="NCBI Taxonomy" id="2024889"/>
    <lineage>
        <taxon>Bacteria</taxon>
        <taxon>Deltaproteobacteria</taxon>
        <taxon>SAR324 cluster</taxon>
    </lineage>
</organism>
<evidence type="ECO:0000313" key="9">
    <source>
        <dbReference type="Proteomes" id="UP000218113"/>
    </source>
</evidence>
<sequence length="197" mass="22389">MNQENMQAQYMEEDTIDLKELWQTIVQRKTIVFGVVLVVTLASLVYVWSLKLVQPLYEASALIEIGQSIEEKSGAVRYLDNVNNLKDIIERAMSITAVVPKRTNALLLLSSSNMQKELAEKELQSGIDFIMNRHKEMAADYTKVRMSQVIGEVQVVDVAKQPKKKLIVAVSFVSSLIFSLFLVFFLEFIQGGRKEEK</sequence>
<evidence type="ECO:0000256" key="3">
    <source>
        <dbReference type="ARBA" id="ARBA00022692"/>
    </source>
</evidence>
<dbReference type="PANTHER" id="PTHR32309:SF31">
    <property type="entry name" value="CAPSULAR EXOPOLYSACCHARIDE FAMILY"/>
    <property type="match status" value="1"/>
</dbReference>
<comment type="caution">
    <text evidence="8">The sequence shown here is derived from an EMBL/GenBank/DDBJ whole genome shotgun (WGS) entry which is preliminary data.</text>
</comment>
<feature type="transmembrane region" description="Helical" evidence="6">
    <location>
        <begin position="166"/>
        <end position="189"/>
    </location>
</feature>
<accession>A0A2A4T4H5</accession>
<keyword evidence="5 6" id="KW-0472">Membrane</keyword>
<keyword evidence="4 6" id="KW-1133">Transmembrane helix</keyword>
<evidence type="ECO:0000256" key="4">
    <source>
        <dbReference type="ARBA" id="ARBA00022989"/>
    </source>
</evidence>
<evidence type="ECO:0000256" key="6">
    <source>
        <dbReference type="SAM" id="Phobius"/>
    </source>
</evidence>
<feature type="transmembrane region" description="Helical" evidence="6">
    <location>
        <begin position="30"/>
        <end position="48"/>
    </location>
</feature>
<keyword evidence="3 6" id="KW-0812">Transmembrane</keyword>
<feature type="domain" description="Polysaccharide chain length determinant N-terminal" evidence="7">
    <location>
        <begin position="14"/>
        <end position="74"/>
    </location>
</feature>
<dbReference type="PANTHER" id="PTHR32309">
    <property type="entry name" value="TYROSINE-PROTEIN KINASE"/>
    <property type="match status" value="1"/>
</dbReference>
<keyword evidence="2" id="KW-1003">Cell membrane</keyword>
<evidence type="ECO:0000256" key="2">
    <source>
        <dbReference type="ARBA" id="ARBA00022475"/>
    </source>
</evidence>
<dbReference type="GO" id="GO:0005886">
    <property type="term" value="C:plasma membrane"/>
    <property type="evidence" value="ECO:0007669"/>
    <property type="project" value="UniProtKB-SubCell"/>
</dbReference>
<reference evidence="9" key="1">
    <citation type="submission" date="2017-08" db="EMBL/GenBank/DDBJ databases">
        <title>A dynamic microbial community with high functional redundancy inhabits the cold, oxic subseafloor aquifer.</title>
        <authorList>
            <person name="Tully B.J."/>
            <person name="Wheat C.G."/>
            <person name="Glazer B.T."/>
            <person name="Huber J.A."/>
        </authorList>
    </citation>
    <scope>NUCLEOTIDE SEQUENCE [LARGE SCALE GENOMIC DNA]</scope>
</reference>
<dbReference type="InterPro" id="IPR050445">
    <property type="entry name" value="Bact_polysacc_biosynth/exp"/>
</dbReference>
<evidence type="ECO:0000256" key="5">
    <source>
        <dbReference type="ARBA" id="ARBA00023136"/>
    </source>
</evidence>
<evidence type="ECO:0000259" key="7">
    <source>
        <dbReference type="Pfam" id="PF02706"/>
    </source>
</evidence>
<evidence type="ECO:0000256" key="1">
    <source>
        <dbReference type="ARBA" id="ARBA00004651"/>
    </source>
</evidence>
<comment type="subcellular location">
    <subcellularLocation>
        <location evidence="1">Cell membrane</location>
        <topology evidence="1">Multi-pass membrane protein</topology>
    </subcellularLocation>
</comment>
<dbReference type="EMBL" id="NVSR01000042">
    <property type="protein sequence ID" value="PCI28025.1"/>
    <property type="molecule type" value="Genomic_DNA"/>
</dbReference>